<keyword evidence="2" id="KW-1185">Reference proteome</keyword>
<evidence type="ECO:0000313" key="2">
    <source>
        <dbReference type="Proteomes" id="UP001169242"/>
    </source>
</evidence>
<dbReference type="Proteomes" id="UP001169242">
    <property type="component" value="Unassembled WGS sequence"/>
</dbReference>
<dbReference type="AlphaFoldDB" id="A0AA42DRT8"/>
<comment type="caution">
    <text evidence="1">The sequence shown here is derived from an EMBL/GenBank/DDBJ whole genome shotgun (WGS) entry which is preliminary data.</text>
</comment>
<gene>
    <name evidence="1" type="ORF">PBV87_21980</name>
</gene>
<evidence type="ECO:0000313" key="1">
    <source>
        <dbReference type="EMBL" id="MDA3734145.1"/>
    </source>
</evidence>
<dbReference type="EMBL" id="JAQIFT010000074">
    <property type="protein sequence ID" value="MDA3734145.1"/>
    <property type="molecule type" value="Genomic_DNA"/>
</dbReference>
<reference evidence="1" key="1">
    <citation type="journal article" date="2023" name="Int. J. Syst. Evol. Microbiol.">
        <title>&lt;i&gt;Holtiella tumoricola&lt;/i&gt; gen. nov. sp. nov., isolated from a human clinical sample.</title>
        <authorList>
            <person name="Allen-Vercoe E."/>
            <person name="Daigneault M.C."/>
            <person name="Vancuren S.J."/>
            <person name="Cochrane K."/>
            <person name="O'Neal L.L."/>
            <person name="Sankaranarayanan K."/>
            <person name="Lawson P.A."/>
        </authorList>
    </citation>
    <scope>NUCLEOTIDE SEQUENCE</scope>
    <source>
        <strain evidence="1">CC70A</strain>
    </source>
</reference>
<dbReference type="RefSeq" id="WP_271013767.1">
    <property type="nucleotide sequence ID" value="NZ_JAQIFT010000074.1"/>
</dbReference>
<name>A0AA42DRT8_9FIRM</name>
<proteinExistence type="predicted"/>
<protein>
    <submittedName>
        <fullName evidence="1">Uncharacterized protein</fullName>
    </submittedName>
</protein>
<organism evidence="1 2">
    <name type="scientific">Holtiella tumoricola</name>
    <dbReference type="NCBI Taxonomy" id="3018743"/>
    <lineage>
        <taxon>Bacteria</taxon>
        <taxon>Bacillati</taxon>
        <taxon>Bacillota</taxon>
        <taxon>Clostridia</taxon>
        <taxon>Lachnospirales</taxon>
        <taxon>Cellulosilyticaceae</taxon>
        <taxon>Holtiella</taxon>
    </lineage>
</organism>
<sequence>MIALIYHEIGHIWHDHIVENSPQLDTQWEHSLWQLYREGMAMYCEQLLYNDHSFYHQDINGWLIWCKENKKQLIKEYKLRVDKNEDTQEFFGDWHSYKGHSDIGYYIGCEFVKWLIAKYSIVESCHMDMKSMLYELEEYMIAE</sequence>
<accession>A0AA42DRT8</accession>